<gene>
    <name evidence="5" type="ORF">CDL20_03100</name>
</gene>
<evidence type="ECO:0000256" key="3">
    <source>
        <dbReference type="SAM" id="Phobius"/>
    </source>
</evidence>
<dbReference type="EMBL" id="NIHW01000004">
    <property type="protein sequence ID" value="PLT88772.1"/>
    <property type="molecule type" value="Genomic_DNA"/>
</dbReference>
<keyword evidence="2" id="KW-0378">Hydrolase</keyword>
<reference evidence="5 6" key="1">
    <citation type="journal article" date="2017" name="Genome Med.">
        <title>A novel Ruminococcus gnavus clade enriched in inflammatory bowel disease patients.</title>
        <authorList>
            <person name="Hall A.B."/>
            <person name="Yassour M."/>
            <person name="Sauk J."/>
            <person name="Garner A."/>
            <person name="Jiang X."/>
            <person name="Arthur T."/>
            <person name="Lagoudas G.K."/>
            <person name="Vatanen T."/>
            <person name="Fornelos N."/>
            <person name="Wilson R."/>
            <person name="Bertha M."/>
            <person name="Cohen M."/>
            <person name="Garber J."/>
            <person name="Khalili H."/>
            <person name="Gevers D."/>
            <person name="Ananthakrishnan A.N."/>
            <person name="Kugathasan S."/>
            <person name="Lander E.S."/>
            <person name="Blainey P."/>
            <person name="Vlamakis H."/>
            <person name="Xavier R.J."/>
            <person name="Huttenhower C."/>
        </authorList>
    </citation>
    <scope>NUCLEOTIDE SEQUENCE [LARGE SCALE GENOMIC DNA]</scope>
    <source>
        <strain evidence="5 6">RJX1128</strain>
    </source>
</reference>
<accession>A0A2N5Q2T7</accession>
<organism evidence="5 6">
    <name type="scientific">Mediterraneibacter gnavus</name>
    <name type="common">Ruminococcus gnavus</name>
    <dbReference type="NCBI Taxonomy" id="33038"/>
    <lineage>
        <taxon>Bacteria</taxon>
        <taxon>Bacillati</taxon>
        <taxon>Bacillota</taxon>
        <taxon>Clostridia</taxon>
        <taxon>Lachnospirales</taxon>
        <taxon>Lachnospiraceae</taxon>
        <taxon>Mediterraneibacter</taxon>
    </lineage>
</organism>
<name>A0A2N5Q2T7_MEDGN</name>
<dbReference type="AlphaFoldDB" id="A0A2N5Q2T7"/>
<comment type="caution">
    <text evidence="5">The sequence shown here is derived from an EMBL/GenBank/DDBJ whole genome shotgun (WGS) entry which is preliminary data.</text>
</comment>
<dbReference type="InterPro" id="IPR014905">
    <property type="entry name" value="HIRAN"/>
</dbReference>
<evidence type="ECO:0000256" key="1">
    <source>
        <dbReference type="ARBA" id="ARBA00022723"/>
    </source>
</evidence>
<dbReference type="Proteomes" id="UP000234840">
    <property type="component" value="Unassembled WGS sequence"/>
</dbReference>
<keyword evidence="3" id="KW-0472">Membrane</keyword>
<keyword evidence="3" id="KW-1133">Transmembrane helix</keyword>
<dbReference type="RefSeq" id="WP_101881999.1">
    <property type="nucleotide sequence ID" value="NZ_NIHW01000004.1"/>
</dbReference>
<evidence type="ECO:0000313" key="5">
    <source>
        <dbReference type="EMBL" id="PLT88772.1"/>
    </source>
</evidence>
<evidence type="ECO:0000313" key="6">
    <source>
        <dbReference type="Proteomes" id="UP000234840"/>
    </source>
</evidence>
<keyword evidence="3" id="KW-0812">Transmembrane</keyword>
<feature type="transmembrane region" description="Helical" evidence="3">
    <location>
        <begin position="254"/>
        <end position="273"/>
    </location>
</feature>
<feature type="domain" description="HIRAN" evidence="4">
    <location>
        <begin position="54"/>
        <end position="99"/>
    </location>
</feature>
<dbReference type="GO" id="GO:0008270">
    <property type="term" value="F:zinc ion binding"/>
    <property type="evidence" value="ECO:0007669"/>
    <property type="project" value="InterPro"/>
</dbReference>
<sequence>MKVENHNIAGVTYRQNEICSLGYKNSDFSLTKSELKSYGYENVRIYEIAFPSFDVRLVPEPDNPYDSNAIKVVLNNVHVGYIKKGSCSHIKNLINNNQISKIDADVHGGKYKILSYDDYEDKYVLESGKTNFFVTITIYCTPSEDVEKNYSEISFSNDNFFLSEKELQSLSTNDFLEYSQNVLNMARQVTSTTDPILTSNILELIRNETDRRRNLTTREPHNIESQHKNEVHYDIKNKCVVIAKKNFSIKKLNFCSKFSAIGSIIVFILDIAIFPASPILGVIFLIFSIIELRLSFQYKKYRKTLLDLIQKNADAL</sequence>
<dbReference type="GO" id="GO:0003676">
    <property type="term" value="F:nucleic acid binding"/>
    <property type="evidence" value="ECO:0007669"/>
    <property type="project" value="InterPro"/>
</dbReference>
<keyword evidence="1" id="KW-0479">Metal-binding</keyword>
<evidence type="ECO:0000259" key="4">
    <source>
        <dbReference type="Pfam" id="PF08797"/>
    </source>
</evidence>
<feature type="transmembrane region" description="Helical" evidence="3">
    <location>
        <begin position="279"/>
        <end position="296"/>
    </location>
</feature>
<protein>
    <recommendedName>
        <fullName evidence="4">HIRAN domain-containing protein</fullName>
    </recommendedName>
</protein>
<proteinExistence type="predicted"/>
<dbReference type="GO" id="GO:0016818">
    <property type="term" value="F:hydrolase activity, acting on acid anhydrides, in phosphorus-containing anhydrides"/>
    <property type="evidence" value="ECO:0007669"/>
    <property type="project" value="InterPro"/>
</dbReference>
<dbReference type="Gene3D" id="3.30.70.2330">
    <property type="match status" value="1"/>
</dbReference>
<dbReference type="Pfam" id="PF08797">
    <property type="entry name" value="HIRAN"/>
    <property type="match status" value="1"/>
</dbReference>
<evidence type="ECO:0000256" key="2">
    <source>
        <dbReference type="ARBA" id="ARBA00022801"/>
    </source>
</evidence>